<dbReference type="Proteomes" id="UP001432000">
    <property type="component" value="Chromosome"/>
</dbReference>
<evidence type="ECO:0000313" key="1">
    <source>
        <dbReference type="EMBL" id="WXG68767.1"/>
    </source>
</evidence>
<dbReference type="Gene3D" id="3.40.50.720">
    <property type="entry name" value="NAD(P)-binding Rossmann-like Domain"/>
    <property type="match status" value="1"/>
</dbReference>
<dbReference type="CDD" id="cd05233">
    <property type="entry name" value="SDR_c"/>
    <property type="match status" value="1"/>
</dbReference>
<dbReference type="PRINTS" id="PR00081">
    <property type="entry name" value="GDHRDH"/>
</dbReference>
<dbReference type="SUPFAM" id="SSF51735">
    <property type="entry name" value="NAD(P)-binding Rossmann-fold domains"/>
    <property type="match status" value="1"/>
</dbReference>
<dbReference type="InterPro" id="IPR002347">
    <property type="entry name" value="SDR_fam"/>
</dbReference>
<dbReference type="EMBL" id="CP147846">
    <property type="protein sequence ID" value="WXG68767.1"/>
    <property type="molecule type" value="Genomic_DNA"/>
</dbReference>
<protein>
    <submittedName>
        <fullName evidence="1">SDR family oxidoreductase</fullName>
    </submittedName>
</protein>
<keyword evidence="2" id="KW-1185">Reference proteome</keyword>
<dbReference type="Pfam" id="PF13561">
    <property type="entry name" value="adh_short_C2"/>
    <property type="match status" value="1"/>
</dbReference>
<evidence type="ECO:0000313" key="2">
    <source>
        <dbReference type="Proteomes" id="UP001432000"/>
    </source>
</evidence>
<dbReference type="InterPro" id="IPR036291">
    <property type="entry name" value="NAD(P)-bd_dom_sf"/>
</dbReference>
<accession>A0ABZ2PL89</accession>
<proteinExistence type="predicted"/>
<dbReference type="PANTHER" id="PTHR43975">
    <property type="entry name" value="ZGC:101858"/>
    <property type="match status" value="1"/>
</dbReference>
<sequence>MGDIDIGVNAVAPAIVQTRIFERFIPGDKLDDAMAEFHSLHSIGRNGTVEDVAETIVFLLSDKTSWVTKQFDISTQPYNSILEGEAL</sequence>
<name>A0ABZ2PL89_9NOCA</name>
<dbReference type="RefSeq" id="WP_338889174.1">
    <property type="nucleotide sequence ID" value="NZ_CP147846.1"/>
</dbReference>
<reference evidence="1 2" key="1">
    <citation type="submission" date="2024-03" db="EMBL/GenBank/DDBJ databases">
        <title>Natural products discovery in diverse microorganisms through a two-stage MS feature dereplication strategy.</title>
        <authorList>
            <person name="Zhang R."/>
        </authorList>
    </citation>
    <scope>NUCLEOTIDE SEQUENCE [LARGE SCALE GENOMIC DNA]</scope>
    <source>
        <strain evidence="1 2">18930</strain>
    </source>
</reference>
<gene>
    <name evidence="1" type="ORF">WDS16_26895</name>
</gene>
<dbReference type="PANTHER" id="PTHR43975:SF2">
    <property type="entry name" value="EG:BACR7A4.14 PROTEIN-RELATED"/>
    <property type="match status" value="1"/>
</dbReference>
<organism evidence="1 2">
    <name type="scientific">Rhodococcus sovatensis</name>
    <dbReference type="NCBI Taxonomy" id="1805840"/>
    <lineage>
        <taxon>Bacteria</taxon>
        <taxon>Bacillati</taxon>
        <taxon>Actinomycetota</taxon>
        <taxon>Actinomycetes</taxon>
        <taxon>Mycobacteriales</taxon>
        <taxon>Nocardiaceae</taxon>
        <taxon>Rhodococcus</taxon>
    </lineage>
</organism>